<sequence>MNQAANLAMFACKRAKPSHQLKDLIKRSIHDVNYRGRLTIHFKDTCYHPKDGGFHPVSITIDIKDSHIAISEITDRVYVGDETPELVPDLTFDFANNVAFARFSGWLGMHLQETTELYEMWECNFLAYVAMDAYNQIQIKCG</sequence>
<protein>
    <recommendedName>
        <fullName evidence="3">DUF2787 domain-containing protein</fullName>
    </recommendedName>
</protein>
<dbReference type="PANTHER" id="PTHR38978">
    <property type="entry name" value="DUF2787 DOMAIN-CONTAINING PROTEIN"/>
    <property type="match status" value="1"/>
</dbReference>
<evidence type="ECO:0000313" key="2">
    <source>
        <dbReference type="Proteomes" id="UP000037697"/>
    </source>
</evidence>
<accession>A0AAW3IQ61</accession>
<dbReference type="Proteomes" id="UP000037697">
    <property type="component" value="Unassembled WGS sequence"/>
</dbReference>
<dbReference type="Gene3D" id="3.10.450.430">
    <property type="entry name" value="Protein of unknown function DUF2787"/>
    <property type="match status" value="1"/>
</dbReference>
<organism evidence="1 2">
    <name type="scientific">Vibrio parahaemolyticus</name>
    <dbReference type="NCBI Taxonomy" id="670"/>
    <lineage>
        <taxon>Bacteria</taxon>
        <taxon>Pseudomonadati</taxon>
        <taxon>Pseudomonadota</taxon>
        <taxon>Gammaproteobacteria</taxon>
        <taxon>Vibrionales</taxon>
        <taxon>Vibrionaceae</taxon>
        <taxon>Vibrio</taxon>
    </lineage>
</organism>
<dbReference type="AlphaFoldDB" id="A0AAW3IQ61"/>
<dbReference type="EMBL" id="LIRS01000117">
    <property type="protein sequence ID" value="KOY25080.1"/>
    <property type="molecule type" value="Genomic_DNA"/>
</dbReference>
<dbReference type="RefSeq" id="WP_053812498.1">
    <property type="nucleotide sequence ID" value="NZ_CP099919.1"/>
</dbReference>
<gene>
    <name evidence="1" type="ORF">ACX05_20680</name>
</gene>
<comment type="caution">
    <text evidence="1">The sequence shown here is derived from an EMBL/GenBank/DDBJ whole genome shotgun (WGS) entry which is preliminary data.</text>
</comment>
<evidence type="ECO:0000313" key="1">
    <source>
        <dbReference type="EMBL" id="KOY25080.1"/>
    </source>
</evidence>
<dbReference type="Pfam" id="PF10980">
    <property type="entry name" value="DUF2787"/>
    <property type="match status" value="1"/>
</dbReference>
<evidence type="ECO:0008006" key="3">
    <source>
        <dbReference type="Google" id="ProtNLM"/>
    </source>
</evidence>
<proteinExistence type="predicted"/>
<name>A0AAW3IQ61_VIBPH</name>
<dbReference type="PANTHER" id="PTHR38978:SF2">
    <property type="entry name" value="DUF2787 DOMAIN-CONTAINING PROTEIN"/>
    <property type="match status" value="1"/>
</dbReference>
<dbReference type="InterPro" id="IPR021248">
    <property type="entry name" value="DUF2787"/>
</dbReference>
<reference evidence="1 2" key="1">
    <citation type="submission" date="2015-07" db="EMBL/GenBank/DDBJ databases">
        <title>Foodborne Vibrio parahaemolyticus Isolates.</title>
        <authorList>
            <person name="Ronholm J."/>
            <person name="Petronella N."/>
            <person name="Kenwell R."/>
            <person name="Banerjee S."/>
        </authorList>
    </citation>
    <scope>NUCLEOTIDE SEQUENCE [LARGE SCALE GENOMIC DNA]</scope>
    <source>
        <strain evidence="1 2">HS-06-05</strain>
    </source>
</reference>